<dbReference type="GO" id="GO:0016746">
    <property type="term" value="F:acyltransferase activity"/>
    <property type="evidence" value="ECO:0007669"/>
    <property type="project" value="UniProtKB-KW"/>
</dbReference>
<comment type="caution">
    <text evidence="1">The sequence shown here is derived from an EMBL/GenBank/DDBJ whole genome shotgun (WGS) entry which is preliminary data.</text>
</comment>
<accession>A0ABV9YM10</accession>
<keyword evidence="1" id="KW-0808">Transferase</keyword>
<dbReference type="EMBL" id="JBHSIV010000012">
    <property type="protein sequence ID" value="MFC5063199.1"/>
    <property type="molecule type" value="Genomic_DNA"/>
</dbReference>
<name>A0ABV9YM10_9PSEU</name>
<reference evidence="2" key="1">
    <citation type="journal article" date="2019" name="Int. J. Syst. Evol. Microbiol.">
        <title>The Global Catalogue of Microorganisms (GCM) 10K type strain sequencing project: providing services to taxonomists for standard genome sequencing and annotation.</title>
        <authorList>
            <consortium name="The Broad Institute Genomics Platform"/>
            <consortium name="The Broad Institute Genome Sequencing Center for Infectious Disease"/>
            <person name="Wu L."/>
            <person name="Ma J."/>
        </authorList>
    </citation>
    <scope>NUCLEOTIDE SEQUENCE [LARGE SCALE GENOMIC DNA]</scope>
    <source>
        <strain evidence="2">CGMCC 4.7093</strain>
    </source>
</reference>
<keyword evidence="1" id="KW-0012">Acyltransferase</keyword>
<protein>
    <submittedName>
        <fullName evidence="1">Acyltransferase</fullName>
    </submittedName>
</protein>
<evidence type="ECO:0000313" key="2">
    <source>
        <dbReference type="Proteomes" id="UP001595947"/>
    </source>
</evidence>
<dbReference type="RefSeq" id="WP_378036549.1">
    <property type="nucleotide sequence ID" value="NZ_JBHSIV010000012.1"/>
</dbReference>
<evidence type="ECO:0000313" key="1">
    <source>
        <dbReference type="EMBL" id="MFC5063199.1"/>
    </source>
</evidence>
<dbReference type="Proteomes" id="UP001595947">
    <property type="component" value="Unassembled WGS sequence"/>
</dbReference>
<organism evidence="1 2">
    <name type="scientific">Actinomycetospora atypica</name>
    <dbReference type="NCBI Taxonomy" id="1290095"/>
    <lineage>
        <taxon>Bacteria</taxon>
        <taxon>Bacillati</taxon>
        <taxon>Actinomycetota</taxon>
        <taxon>Actinomycetes</taxon>
        <taxon>Pseudonocardiales</taxon>
        <taxon>Pseudonocardiaceae</taxon>
        <taxon>Actinomycetospora</taxon>
    </lineage>
</organism>
<dbReference type="InterPro" id="IPR011004">
    <property type="entry name" value="Trimer_LpxA-like_sf"/>
</dbReference>
<dbReference type="SUPFAM" id="SSF51161">
    <property type="entry name" value="Trimeric LpxA-like enzymes"/>
    <property type="match status" value="1"/>
</dbReference>
<dbReference type="Gene3D" id="2.160.10.10">
    <property type="entry name" value="Hexapeptide repeat proteins"/>
    <property type="match status" value="1"/>
</dbReference>
<sequence length="226" mass="24667">MIRHRPLRTLLAALAVVLPRRLRRFVHVRLLGYELAPTATIGHSLVDVDRLVMGEHARIGHLVVMRGCELVRMGERADVGLLIWVNSVRRSAGFFGGVEDRRPELIMGDHSMITAVHLIDACDLVELGDYACLAGFGSIVQTHAADLEAMAQDSKPVRIGDYSMVSTHCLLLPGAEVPARSIVAAGSTVSRPLKEGSHVFAGYPARVAKAIDPEMPFFTRTSSILR</sequence>
<keyword evidence="2" id="KW-1185">Reference proteome</keyword>
<proteinExistence type="predicted"/>
<gene>
    <name evidence="1" type="ORF">ACFPBZ_13350</name>
</gene>